<evidence type="ECO:0000313" key="7">
    <source>
        <dbReference type="Proteomes" id="UP001185863"/>
    </source>
</evidence>
<organism evidence="6 7">
    <name type="scientific">Rhodococcus oxybenzonivorans</name>
    <dbReference type="NCBI Taxonomy" id="1990687"/>
    <lineage>
        <taxon>Bacteria</taxon>
        <taxon>Bacillati</taxon>
        <taxon>Actinomycetota</taxon>
        <taxon>Actinomycetes</taxon>
        <taxon>Mycobacteriales</taxon>
        <taxon>Nocardiaceae</taxon>
        <taxon>Rhodococcus</taxon>
    </lineage>
</organism>
<dbReference type="InterPro" id="IPR008146">
    <property type="entry name" value="Gln_synth_cat_dom"/>
</dbReference>
<proteinExistence type="inferred from homology"/>
<evidence type="ECO:0000256" key="1">
    <source>
        <dbReference type="ARBA" id="ARBA00009897"/>
    </source>
</evidence>
<evidence type="ECO:0000256" key="3">
    <source>
        <dbReference type="PROSITE-ProRule" id="PRU01331"/>
    </source>
</evidence>
<sequence length="456" mass="50010">MAETTGAQVRQWLEERAITSIRIEATNLDGTFVGKSISPKKFLSGLETGFPFADVVFGNDLGNFPQFGFAFPQWRGDLLDIFLRPDLGTLIEWAPGKASVIGDFWTKTGDPVSVCPRNLLRKVERQAAAEGYSVRAAIEIEATLFEESVHEARRKGYTDLTPLGGSAGGAYVHAKSGDWWQFLDRVQQRLEELGLEWEACNDEAAVGQIEINVAVADIVTTADNWARTRQVLREVANELGRSVTFMAKWSDAWGQASHLNISLANEDGNAFFAENGPSDVMRNFIGGVMQTLPGATSLALPFLTSYRRQIPLEGPPTTVTWGIDNKTTAIRAVTRHPQYSRIEYRTPGADSNAYLVAAAVLGAGLYGIVNGVEPSAPFVGMAWCNPAGTEALPHTITRAADALAADKALVEVLGQEFVDYWIGTRRWEWLAFHTMGGGDPDCGITDWELNRYFELV</sequence>
<dbReference type="EMBL" id="JAWLUP010000006">
    <property type="protein sequence ID" value="MDV7263984.1"/>
    <property type="molecule type" value="Genomic_DNA"/>
</dbReference>
<evidence type="ECO:0000313" key="6">
    <source>
        <dbReference type="EMBL" id="MDV7263984.1"/>
    </source>
</evidence>
<evidence type="ECO:0000256" key="2">
    <source>
        <dbReference type="ARBA" id="ARBA00022598"/>
    </source>
</evidence>
<dbReference type="GO" id="GO:0004356">
    <property type="term" value="F:glutamine synthetase activity"/>
    <property type="evidence" value="ECO:0007669"/>
    <property type="project" value="InterPro"/>
</dbReference>
<dbReference type="SUPFAM" id="SSF55931">
    <property type="entry name" value="Glutamine synthetase/guanido kinase"/>
    <property type="match status" value="1"/>
</dbReference>
<dbReference type="Gene3D" id="3.30.590.10">
    <property type="entry name" value="Glutamine synthetase/guanido kinase, catalytic domain"/>
    <property type="match status" value="1"/>
</dbReference>
<dbReference type="GO" id="GO:0006542">
    <property type="term" value="P:glutamine biosynthetic process"/>
    <property type="evidence" value="ECO:0007669"/>
    <property type="project" value="InterPro"/>
</dbReference>
<dbReference type="PANTHER" id="PTHR43785:SF12">
    <property type="entry name" value="TYPE-1 GLUTAMINE SYNTHETASE 2"/>
    <property type="match status" value="1"/>
</dbReference>
<dbReference type="PANTHER" id="PTHR43785">
    <property type="entry name" value="GAMMA-GLUTAMYLPUTRESCINE SYNTHETASE"/>
    <property type="match status" value="1"/>
</dbReference>
<dbReference type="AlphaFoldDB" id="A0AAE4UX96"/>
<dbReference type="Gene3D" id="3.10.20.70">
    <property type="entry name" value="Glutamine synthetase, N-terminal domain"/>
    <property type="match status" value="1"/>
</dbReference>
<dbReference type="InterPro" id="IPR036651">
    <property type="entry name" value="Gln_synt_N_sf"/>
</dbReference>
<reference evidence="6" key="1">
    <citation type="submission" date="2023-10" db="EMBL/GenBank/DDBJ databases">
        <title>Development of a sustainable strategy for remediation of hydrocarbon-contaminated territories based on the waste exchange concept.</title>
        <authorList>
            <person name="Krivoruchko A."/>
        </authorList>
    </citation>
    <scope>NUCLEOTIDE SEQUENCE</scope>
    <source>
        <strain evidence="6">IEGM 68</strain>
    </source>
</reference>
<keyword evidence="2 6" id="KW-0436">Ligase</keyword>
<dbReference type="InterPro" id="IPR014746">
    <property type="entry name" value="Gln_synth/guanido_kin_cat_dom"/>
</dbReference>
<dbReference type="Proteomes" id="UP001185863">
    <property type="component" value="Unassembled WGS sequence"/>
</dbReference>
<dbReference type="SUPFAM" id="SSF54368">
    <property type="entry name" value="Glutamine synthetase, N-terminal domain"/>
    <property type="match status" value="1"/>
</dbReference>
<comment type="similarity">
    <text evidence="1 3 4">Belongs to the glutamine synthetase family.</text>
</comment>
<protein>
    <submittedName>
        <fullName evidence="6">Glutamine synthetase family protein</fullName>
        <ecNumber evidence="6">6.3.1.-</ecNumber>
    </submittedName>
</protein>
<name>A0AAE4UX96_9NOCA</name>
<evidence type="ECO:0000259" key="5">
    <source>
        <dbReference type="PROSITE" id="PS51987"/>
    </source>
</evidence>
<dbReference type="EC" id="6.3.1.-" evidence="6"/>
<comment type="caution">
    <text evidence="6">The sequence shown here is derived from an EMBL/GenBank/DDBJ whole genome shotgun (WGS) entry which is preliminary data.</text>
</comment>
<dbReference type="RefSeq" id="WP_317745602.1">
    <property type="nucleotide sequence ID" value="NZ_JAWLUP010000006.1"/>
</dbReference>
<feature type="domain" description="GS catalytic" evidence="5">
    <location>
        <begin position="116"/>
        <end position="456"/>
    </location>
</feature>
<dbReference type="PROSITE" id="PS51987">
    <property type="entry name" value="GS_CATALYTIC"/>
    <property type="match status" value="1"/>
</dbReference>
<accession>A0AAE4UX96</accession>
<evidence type="ECO:0000256" key="4">
    <source>
        <dbReference type="RuleBase" id="RU000384"/>
    </source>
</evidence>
<dbReference type="Pfam" id="PF00120">
    <property type="entry name" value="Gln-synt_C"/>
    <property type="match status" value="1"/>
</dbReference>
<dbReference type="SMART" id="SM01230">
    <property type="entry name" value="Gln-synt_C"/>
    <property type="match status" value="1"/>
</dbReference>
<gene>
    <name evidence="6" type="ORF">R4315_05395</name>
</gene>